<feature type="transmembrane region" description="Helical" evidence="1">
    <location>
        <begin position="324"/>
        <end position="342"/>
    </location>
</feature>
<dbReference type="Proteomes" id="UP000034081">
    <property type="component" value="Unassembled WGS sequence"/>
</dbReference>
<sequence length="512" mass="58569">MTYTKIYGSLKKDIILLLILAVFSVPYLFKFKIRVGFPPGYAGLYAQMAEEVVKNNFAYPDTISYYGGGSIPFAYPPLSFYLMALIVNVFQVNSMVYILFAPSIFLGMTYIAFYFTTKILLKSRLGAFLATLFFITSSGIMGYHYSAEGITRTLALLLIIGSLFFLTKYYYGNKRSLVYSALLWGSAALTHPTYAVYGAFNALVVLFYKKRKLNITYLSEISKFFIYGALLVIPWILIVVSKHSFTPFINVSGTHDTLNILNHISSFHNFYDYINAILLAKHETVILTSASLIGVLYLFLKKDFLMPSLFLVTFLTGGLEGQRFMAIISSVITAKFLIEIFSPILKSFFAKTRLVKAVTFTLLLMIVSLFVFNRMTEITMYKSSIDYASIQKLADYLNKNTSESTSYLLLSSNLIEHEWFPYFIKMFPVVNSFGREWTGDYNDEGKRFNWLLSCSDKFVADCKDIIRINNGEPNRLLILNIKQVDINLEREIKTNGWKKVNIQNEIYTIYEN</sequence>
<feature type="transmembrane region" description="Helical" evidence="1">
    <location>
        <begin position="221"/>
        <end position="240"/>
    </location>
</feature>
<feature type="transmembrane region" description="Helical" evidence="1">
    <location>
        <begin position="191"/>
        <end position="209"/>
    </location>
</feature>
<evidence type="ECO:0008006" key="4">
    <source>
        <dbReference type="Google" id="ProtNLM"/>
    </source>
</evidence>
<evidence type="ECO:0000313" key="2">
    <source>
        <dbReference type="EMBL" id="KKQ86173.1"/>
    </source>
</evidence>
<feature type="transmembrane region" description="Helical" evidence="1">
    <location>
        <begin position="273"/>
        <end position="300"/>
    </location>
</feature>
<evidence type="ECO:0000313" key="3">
    <source>
        <dbReference type="Proteomes" id="UP000034081"/>
    </source>
</evidence>
<comment type="caution">
    <text evidence="2">The sequence shown here is derived from an EMBL/GenBank/DDBJ whole genome shotgun (WGS) entry which is preliminary data.</text>
</comment>
<name>A0A0G0L2I4_9BACT</name>
<reference evidence="2 3" key="1">
    <citation type="journal article" date="2015" name="Nature">
        <title>rRNA introns, odd ribosomes, and small enigmatic genomes across a large radiation of phyla.</title>
        <authorList>
            <person name="Brown C.T."/>
            <person name="Hug L.A."/>
            <person name="Thomas B.C."/>
            <person name="Sharon I."/>
            <person name="Castelle C.J."/>
            <person name="Singh A."/>
            <person name="Wilkins M.J."/>
            <person name="Williams K.H."/>
            <person name="Banfield J.F."/>
        </authorList>
    </citation>
    <scope>NUCLEOTIDE SEQUENCE [LARGE SCALE GENOMIC DNA]</scope>
</reference>
<evidence type="ECO:0000256" key="1">
    <source>
        <dbReference type="SAM" id="Phobius"/>
    </source>
</evidence>
<keyword evidence="1" id="KW-0472">Membrane</keyword>
<gene>
    <name evidence="2" type="ORF">UT08_C0001G0039</name>
</gene>
<feature type="transmembrane region" description="Helical" evidence="1">
    <location>
        <begin position="12"/>
        <end position="29"/>
    </location>
</feature>
<organism evidence="2 3">
    <name type="scientific">Candidatus Woesebacteria bacterium GW2011_GWB1_38_8</name>
    <dbReference type="NCBI Taxonomy" id="1618570"/>
    <lineage>
        <taxon>Bacteria</taxon>
        <taxon>Candidatus Woeseibacteriota</taxon>
    </lineage>
</organism>
<keyword evidence="1" id="KW-0812">Transmembrane</keyword>
<dbReference type="STRING" id="1618570.UT08_C0001G0039"/>
<dbReference type="AlphaFoldDB" id="A0A0G0L2I4"/>
<protein>
    <recommendedName>
        <fullName evidence="4">Glycosyltransferase RgtA/B/C/D-like domain-containing protein</fullName>
    </recommendedName>
</protein>
<feature type="transmembrane region" description="Helical" evidence="1">
    <location>
        <begin position="354"/>
        <end position="372"/>
    </location>
</feature>
<proteinExistence type="predicted"/>
<keyword evidence="1" id="KW-1133">Transmembrane helix</keyword>
<feature type="transmembrane region" description="Helical" evidence="1">
    <location>
        <begin position="127"/>
        <end position="146"/>
    </location>
</feature>
<feature type="transmembrane region" description="Helical" evidence="1">
    <location>
        <begin position="73"/>
        <end position="90"/>
    </location>
</feature>
<dbReference type="EMBL" id="LBVL01000001">
    <property type="protein sequence ID" value="KKQ86173.1"/>
    <property type="molecule type" value="Genomic_DNA"/>
</dbReference>
<feature type="transmembrane region" description="Helical" evidence="1">
    <location>
        <begin position="153"/>
        <end position="171"/>
    </location>
</feature>
<accession>A0A0G0L2I4</accession>
<feature type="transmembrane region" description="Helical" evidence="1">
    <location>
        <begin position="97"/>
        <end position="115"/>
    </location>
</feature>